<evidence type="ECO:0000313" key="3">
    <source>
        <dbReference type="Proteomes" id="UP000005801"/>
    </source>
</evidence>
<proteinExistence type="predicted"/>
<protein>
    <submittedName>
        <fullName evidence="2">Uncharacterized protein</fullName>
    </submittedName>
</protein>
<feature type="transmembrane region" description="Helical" evidence="1">
    <location>
        <begin position="22"/>
        <end position="51"/>
    </location>
</feature>
<name>A6FXH1_9BACT</name>
<organism evidence="2 3">
    <name type="scientific">Plesiocystis pacifica SIR-1</name>
    <dbReference type="NCBI Taxonomy" id="391625"/>
    <lineage>
        <taxon>Bacteria</taxon>
        <taxon>Pseudomonadati</taxon>
        <taxon>Myxococcota</taxon>
        <taxon>Polyangia</taxon>
        <taxon>Nannocystales</taxon>
        <taxon>Nannocystaceae</taxon>
        <taxon>Plesiocystis</taxon>
    </lineage>
</organism>
<accession>A6FXH1</accession>
<dbReference type="Proteomes" id="UP000005801">
    <property type="component" value="Unassembled WGS sequence"/>
</dbReference>
<keyword evidence="1" id="KW-0812">Transmembrane</keyword>
<keyword evidence="1" id="KW-0472">Membrane</keyword>
<feature type="transmembrane region" description="Helical" evidence="1">
    <location>
        <begin position="80"/>
        <end position="113"/>
    </location>
</feature>
<dbReference type="AlphaFoldDB" id="A6FXH1"/>
<dbReference type="RefSeq" id="WP_006969170.1">
    <property type="nucleotide sequence ID" value="NZ_ABCS01000002.1"/>
</dbReference>
<dbReference type="InterPro" id="IPR010380">
    <property type="entry name" value="DUF975"/>
</dbReference>
<sequence>MNKPLDIGETLSASWETFTKNAAALIVGFLLLAIVGGISMGICLGPLLVGYCRMCLRANRGEKVEIGDVFKGFDTFGPAFVLMLLVGLCVMIGMMLLFIPGLIAGYLLFWSFWFMADGETSATECMKKSSELARADVGAGIVFVLVNGIVNAVGNAIPFGSLITGPIAMAMAGSGFDRAVNGGAQSHEVDSYQQPMQPGA</sequence>
<evidence type="ECO:0000256" key="1">
    <source>
        <dbReference type="SAM" id="Phobius"/>
    </source>
</evidence>
<keyword evidence="3" id="KW-1185">Reference proteome</keyword>
<dbReference type="eggNOG" id="COG5523">
    <property type="taxonomic scope" value="Bacteria"/>
</dbReference>
<reference evidence="2 3" key="1">
    <citation type="submission" date="2007-06" db="EMBL/GenBank/DDBJ databases">
        <authorList>
            <person name="Shimkets L."/>
            <person name="Ferriera S."/>
            <person name="Johnson J."/>
            <person name="Kravitz S."/>
            <person name="Beeson K."/>
            <person name="Sutton G."/>
            <person name="Rogers Y.-H."/>
            <person name="Friedman R."/>
            <person name="Frazier M."/>
            <person name="Venter J.C."/>
        </authorList>
    </citation>
    <scope>NUCLEOTIDE SEQUENCE [LARGE SCALE GENOMIC DNA]</scope>
    <source>
        <strain evidence="2 3">SIR-1</strain>
    </source>
</reference>
<evidence type="ECO:0000313" key="2">
    <source>
        <dbReference type="EMBL" id="EDM81559.1"/>
    </source>
</evidence>
<gene>
    <name evidence="2" type="ORF">PPSIR1_21619</name>
</gene>
<keyword evidence="1" id="KW-1133">Transmembrane helix</keyword>
<dbReference type="PANTHER" id="PTHR40076">
    <property type="entry name" value="MEMBRANE PROTEIN-RELATED"/>
    <property type="match status" value="1"/>
</dbReference>
<comment type="caution">
    <text evidence="2">The sequence shown here is derived from an EMBL/GenBank/DDBJ whole genome shotgun (WGS) entry which is preliminary data.</text>
</comment>
<dbReference type="STRING" id="391625.PPSIR1_21619"/>
<feature type="transmembrane region" description="Helical" evidence="1">
    <location>
        <begin position="133"/>
        <end position="153"/>
    </location>
</feature>
<dbReference type="EMBL" id="ABCS01000002">
    <property type="protein sequence ID" value="EDM81559.1"/>
    <property type="molecule type" value="Genomic_DNA"/>
</dbReference>
<dbReference type="PANTHER" id="PTHR40076:SF1">
    <property type="entry name" value="MEMBRANE PROTEIN"/>
    <property type="match status" value="1"/>
</dbReference>